<feature type="region of interest" description="Disordered" evidence="1">
    <location>
        <begin position="9"/>
        <end position="31"/>
    </location>
</feature>
<dbReference type="GO" id="GO:0032259">
    <property type="term" value="P:methylation"/>
    <property type="evidence" value="ECO:0007669"/>
    <property type="project" value="UniProtKB-KW"/>
</dbReference>
<organism evidence="2 3">
    <name type="scientific">Sphaerosporella brunnea</name>
    <dbReference type="NCBI Taxonomy" id="1250544"/>
    <lineage>
        <taxon>Eukaryota</taxon>
        <taxon>Fungi</taxon>
        <taxon>Dikarya</taxon>
        <taxon>Ascomycota</taxon>
        <taxon>Pezizomycotina</taxon>
        <taxon>Pezizomycetes</taxon>
        <taxon>Pezizales</taxon>
        <taxon>Pyronemataceae</taxon>
        <taxon>Sphaerosporella</taxon>
    </lineage>
</organism>
<dbReference type="Proteomes" id="UP000326924">
    <property type="component" value="Unassembled WGS sequence"/>
</dbReference>
<dbReference type="Pfam" id="PF13489">
    <property type="entry name" value="Methyltransf_23"/>
    <property type="match status" value="1"/>
</dbReference>
<gene>
    <name evidence="2" type="ORF">FN846DRAFT_902886</name>
</gene>
<feature type="compositionally biased region" description="Low complexity" evidence="1">
    <location>
        <begin position="20"/>
        <end position="31"/>
    </location>
</feature>
<comment type="caution">
    <text evidence="2">The sequence shown here is derived from an EMBL/GenBank/DDBJ whole genome shotgun (WGS) entry which is preliminary data.</text>
</comment>
<dbReference type="EMBL" id="VXIS01000015">
    <property type="protein sequence ID" value="KAA8913405.1"/>
    <property type="molecule type" value="Genomic_DNA"/>
</dbReference>
<dbReference type="PANTHER" id="PTHR43591">
    <property type="entry name" value="METHYLTRANSFERASE"/>
    <property type="match status" value="1"/>
</dbReference>
<dbReference type="AlphaFoldDB" id="A0A5J5F8Y6"/>
<reference evidence="2 3" key="1">
    <citation type="submission" date="2019-09" db="EMBL/GenBank/DDBJ databases">
        <title>Draft genome of the ectomycorrhizal ascomycete Sphaerosporella brunnea.</title>
        <authorList>
            <consortium name="DOE Joint Genome Institute"/>
            <person name="Benucci G.M."/>
            <person name="Marozzi G."/>
            <person name="Antonielli L."/>
            <person name="Sanchez S."/>
            <person name="Marco P."/>
            <person name="Wang X."/>
            <person name="Falini L.B."/>
            <person name="Barry K."/>
            <person name="Haridas S."/>
            <person name="Lipzen A."/>
            <person name="Labutti K."/>
            <person name="Grigoriev I.V."/>
            <person name="Murat C."/>
            <person name="Martin F."/>
            <person name="Albertini E."/>
            <person name="Donnini D."/>
            <person name="Bonito G."/>
        </authorList>
    </citation>
    <scope>NUCLEOTIDE SEQUENCE [LARGE SCALE GENOMIC DNA]</scope>
    <source>
        <strain evidence="2 3">Sb_GMNB300</strain>
    </source>
</reference>
<keyword evidence="3" id="KW-1185">Reference proteome</keyword>
<dbReference type="InParanoid" id="A0A5J5F8Y6"/>
<protein>
    <submittedName>
        <fullName evidence="2">S-adenosyl-L-methionine-dependent methyltransferase</fullName>
    </submittedName>
</protein>
<keyword evidence="2" id="KW-0489">Methyltransferase</keyword>
<evidence type="ECO:0000313" key="3">
    <source>
        <dbReference type="Proteomes" id="UP000326924"/>
    </source>
</evidence>
<evidence type="ECO:0000256" key="1">
    <source>
        <dbReference type="SAM" id="MobiDB-lite"/>
    </source>
</evidence>
<proteinExistence type="predicted"/>
<dbReference type="SUPFAM" id="SSF53335">
    <property type="entry name" value="S-adenosyl-L-methionine-dependent methyltransferases"/>
    <property type="match status" value="1"/>
</dbReference>
<evidence type="ECO:0000313" key="2">
    <source>
        <dbReference type="EMBL" id="KAA8913405.1"/>
    </source>
</evidence>
<dbReference type="Gene3D" id="3.40.50.150">
    <property type="entry name" value="Vaccinia Virus protein VP39"/>
    <property type="match status" value="1"/>
</dbReference>
<dbReference type="InterPro" id="IPR029063">
    <property type="entry name" value="SAM-dependent_MTases_sf"/>
</dbReference>
<keyword evidence="2" id="KW-0808">Transferase</keyword>
<dbReference type="OrthoDB" id="2013972at2759"/>
<dbReference type="CDD" id="cd02440">
    <property type="entry name" value="AdoMet_MTases"/>
    <property type="match status" value="1"/>
</dbReference>
<dbReference type="GO" id="GO:0008168">
    <property type="term" value="F:methyltransferase activity"/>
    <property type="evidence" value="ECO:0007669"/>
    <property type="project" value="UniProtKB-KW"/>
</dbReference>
<name>A0A5J5F8Y6_9PEZI</name>
<sequence length="350" mass="39580">MCYSELLEVDPNLKDEGDSDYSSSGYGTSTASLSSSVNEFIFENGRRYHAYFGVDKNVMPTDEDDAQKEQDRLDLNHEVLLQQLEGELHKAPLKEPNRILDVGTGTGIWAIDMADKYPSAEVIGIDLSPIQPGWVPPNCKFEVDDAELDWTYASDSFDFIHCRNLHQGISKWPDVLTQAYRCLKSGAYIELSEAQSICRSDDGSMKDDNACKRYFDHLVDAMQKMGRPVLADGELEQRLQKAGFTEIKTYSYKQVWGPWPKDPRMKKIGLMNLLQSETAFHAYGMAVFTRVLGMSGDEADRICKEAYAATKKKDTHMYTFQLSVLLPWEGSRYDMVAFGLLEHALQDVIS</sequence>
<accession>A0A5J5F8Y6</accession>
<dbReference type="PANTHER" id="PTHR43591:SF24">
    <property type="entry name" value="2-METHOXY-6-POLYPRENYL-1,4-BENZOQUINOL METHYLASE, MITOCHONDRIAL"/>
    <property type="match status" value="1"/>
</dbReference>